<evidence type="ECO:0000313" key="2">
    <source>
        <dbReference type="EMBL" id="QBD77769.1"/>
    </source>
</evidence>
<evidence type="ECO:0000256" key="1">
    <source>
        <dbReference type="SAM" id="Phobius"/>
    </source>
</evidence>
<dbReference type="InterPro" id="IPR010390">
    <property type="entry name" value="ABC-2_transporter-like"/>
</dbReference>
<feature type="transmembrane region" description="Helical" evidence="1">
    <location>
        <begin position="244"/>
        <end position="266"/>
    </location>
</feature>
<gene>
    <name evidence="2" type="ORF">EPA93_17925</name>
</gene>
<sequence>MRSMFQVVLNDVRLYRRLVGMQIRAQLQYKVNVLLDVVTYLGVTILEFSALLLYFAAFPSLLGWKLGEVALLTAIVSISFGLAELVGAGIDSFPEMIRRGEFDRVLLRPVGALTQVVGSDFRLRRLGRLTQGCICFGLALHWLPNLHWTLAKLIVLPLGIISGTIVFVSILLLGATLCFWTVETTELTNSLYYGGREMLSYPLVIYNRAFQGIFLFVIPLAFGSYVPACYILGRPLPFGLPAEIAFMAPLAALAIAAIACVCWYWGVHSYQSTGS</sequence>
<feature type="transmembrane region" description="Helical" evidence="1">
    <location>
        <begin position="209"/>
        <end position="232"/>
    </location>
</feature>
<proteinExistence type="predicted"/>
<dbReference type="Proteomes" id="UP000290365">
    <property type="component" value="Chromosome"/>
</dbReference>
<keyword evidence="1" id="KW-1133">Transmembrane helix</keyword>
<feature type="transmembrane region" description="Helical" evidence="1">
    <location>
        <begin position="69"/>
        <end position="90"/>
    </location>
</feature>
<reference evidence="2 3" key="1">
    <citation type="submission" date="2019-01" db="EMBL/GenBank/DDBJ databases">
        <title>Ktedonosporobacter rubrisoli SCAWS-G2.</title>
        <authorList>
            <person name="Huang Y."/>
            <person name="Yan B."/>
        </authorList>
    </citation>
    <scope>NUCLEOTIDE SEQUENCE [LARGE SCALE GENOMIC DNA]</scope>
    <source>
        <strain evidence="2 3">SCAWS-G2</strain>
    </source>
</reference>
<dbReference type="AlphaFoldDB" id="A0A4P6JQR1"/>
<dbReference type="PANTHER" id="PTHR36833:SF1">
    <property type="entry name" value="INTEGRAL MEMBRANE TRANSPORT PROTEIN"/>
    <property type="match status" value="1"/>
</dbReference>
<dbReference type="PANTHER" id="PTHR36833">
    <property type="entry name" value="SLR0610 PROTEIN-RELATED"/>
    <property type="match status" value="1"/>
</dbReference>
<name>A0A4P6JQR1_KTERU</name>
<dbReference type="Pfam" id="PF06182">
    <property type="entry name" value="ABC2_membrane_6"/>
    <property type="match status" value="1"/>
</dbReference>
<accession>A0A4P6JQR1</accession>
<dbReference type="KEGG" id="kbs:EPA93_17925"/>
<evidence type="ECO:0000313" key="3">
    <source>
        <dbReference type="Proteomes" id="UP000290365"/>
    </source>
</evidence>
<evidence type="ECO:0008006" key="4">
    <source>
        <dbReference type="Google" id="ProtNLM"/>
    </source>
</evidence>
<keyword evidence="3" id="KW-1185">Reference proteome</keyword>
<feature type="transmembrane region" description="Helical" evidence="1">
    <location>
        <begin position="33"/>
        <end position="57"/>
    </location>
</feature>
<dbReference type="OrthoDB" id="9788195at2"/>
<keyword evidence="1" id="KW-0812">Transmembrane</keyword>
<keyword evidence="1" id="KW-0472">Membrane</keyword>
<feature type="transmembrane region" description="Helical" evidence="1">
    <location>
        <begin position="153"/>
        <end position="182"/>
    </location>
</feature>
<protein>
    <recommendedName>
        <fullName evidence="4">ABC transporter permease</fullName>
    </recommendedName>
</protein>
<organism evidence="2 3">
    <name type="scientific">Ktedonosporobacter rubrisoli</name>
    <dbReference type="NCBI Taxonomy" id="2509675"/>
    <lineage>
        <taxon>Bacteria</taxon>
        <taxon>Bacillati</taxon>
        <taxon>Chloroflexota</taxon>
        <taxon>Ktedonobacteria</taxon>
        <taxon>Ktedonobacterales</taxon>
        <taxon>Ktedonosporobacteraceae</taxon>
        <taxon>Ktedonosporobacter</taxon>
    </lineage>
</organism>
<dbReference type="EMBL" id="CP035758">
    <property type="protein sequence ID" value="QBD77769.1"/>
    <property type="molecule type" value="Genomic_DNA"/>
</dbReference>